<dbReference type="OrthoDB" id="339325at2759"/>
<keyword evidence="5 10" id="KW-0547">Nucleotide-binding</keyword>
<dbReference type="InterPro" id="IPR008271">
    <property type="entry name" value="Ser/Thr_kinase_AS"/>
</dbReference>
<dbReference type="InterPro" id="IPR000719">
    <property type="entry name" value="Prot_kinase_dom"/>
</dbReference>
<reference evidence="14" key="1">
    <citation type="journal article" date="2019" name="Curr. Biol.">
        <title>Genome Sequence of Striga asiatica Provides Insight into the Evolution of Plant Parasitism.</title>
        <authorList>
            <person name="Yoshida S."/>
            <person name="Kim S."/>
            <person name="Wafula E.K."/>
            <person name="Tanskanen J."/>
            <person name="Kim Y.M."/>
            <person name="Honaas L."/>
            <person name="Yang Z."/>
            <person name="Spallek T."/>
            <person name="Conn C.E."/>
            <person name="Ichihashi Y."/>
            <person name="Cheong K."/>
            <person name="Cui S."/>
            <person name="Der J.P."/>
            <person name="Gundlach H."/>
            <person name="Jiao Y."/>
            <person name="Hori C."/>
            <person name="Ishida J.K."/>
            <person name="Kasahara H."/>
            <person name="Kiba T."/>
            <person name="Kim M.S."/>
            <person name="Koo N."/>
            <person name="Laohavisit A."/>
            <person name="Lee Y.H."/>
            <person name="Lumba S."/>
            <person name="McCourt P."/>
            <person name="Mortimer J.C."/>
            <person name="Mutuku J.M."/>
            <person name="Nomura T."/>
            <person name="Sasaki-Sekimoto Y."/>
            <person name="Seto Y."/>
            <person name="Wang Y."/>
            <person name="Wakatake T."/>
            <person name="Sakakibara H."/>
            <person name="Demura T."/>
            <person name="Yamaguchi S."/>
            <person name="Yoneyama K."/>
            <person name="Manabe R.I."/>
            <person name="Nelson D.C."/>
            <person name="Schulman A.H."/>
            <person name="Timko M.P."/>
            <person name="dePamphilis C.W."/>
            <person name="Choi D."/>
            <person name="Shirasu K."/>
        </authorList>
    </citation>
    <scope>NUCLEOTIDE SEQUENCE [LARGE SCALE GENOMIC DNA]</scope>
    <source>
        <strain evidence="14">cv. UVA1</strain>
    </source>
</reference>
<feature type="region of interest" description="Disordered" evidence="11">
    <location>
        <begin position="482"/>
        <end position="501"/>
    </location>
</feature>
<dbReference type="PROSITE" id="PS00107">
    <property type="entry name" value="PROTEIN_KINASE_ATP"/>
    <property type="match status" value="1"/>
</dbReference>
<dbReference type="Pfam" id="PF14381">
    <property type="entry name" value="EDR1_CTR1_ARMC3_pept"/>
    <property type="match status" value="1"/>
</dbReference>
<dbReference type="PRINTS" id="PR00109">
    <property type="entry name" value="TYRKINASE"/>
</dbReference>
<feature type="compositionally biased region" description="Basic and acidic residues" evidence="11">
    <location>
        <begin position="53"/>
        <end position="65"/>
    </location>
</feature>
<dbReference type="EMBL" id="BKCP01011070">
    <property type="protein sequence ID" value="GER54255.1"/>
    <property type="molecule type" value="Genomic_DNA"/>
</dbReference>
<dbReference type="InterPro" id="IPR011009">
    <property type="entry name" value="Kinase-like_dom_sf"/>
</dbReference>
<proteinExistence type="inferred from homology"/>
<dbReference type="InterPro" id="IPR055164">
    <property type="entry name" value="EDR1/CTR1/ARMC3-like_pept-like"/>
</dbReference>
<dbReference type="FunFam" id="1.10.510.10:FF:000193">
    <property type="entry name" value="Serine/threonine-protein kinase CTR1"/>
    <property type="match status" value="1"/>
</dbReference>
<dbReference type="Gene3D" id="1.10.510.10">
    <property type="entry name" value="Transferase(Phosphotransferase) domain 1"/>
    <property type="match status" value="1"/>
</dbReference>
<sequence>MEMPNRRSNYTLLSQNPDEAAYHQLPPPQKKLSGSGGGGGGGAPQQSTYYESHSGEKNKLKSERGSTFDWESIDQRMIQVQQQQQGRIGTAPFQGSFGLQRQSSGSSFGGSSISGDYFAPPSFSGPELPYSHSSNGGGEVQVRTAEVSGSSGGASYLKSWAQQTEESYQLQLALALRLSSEATCADDPNFLDPGPEEFSSVASSSPASANAVSHRFWVNGCLSYFDKVPDGFYMIHGMDPYVWAVCSDHQESGRIPSLDMLKTVDPTIISSVEVIFVDRRADPSLRELQDRIHNLSSSCITTKEIVDQLAKLVCNHMGGAASSGEDDLVTIWKECCDDLKDCLRSVVLPIGSLSIGLCRHRTLLFKVLADMIGLPCRIAKGCQCCTREDASSCLVRFGHDREYLIDLVENPGCLCDPDSLLNGPSTIAISSPLRFPRFRKVVPAIDFRLLAKQFFSDFQSLNLEFDDSVTDGTIIDGDIAKQSEGTHVDRTNSPPTNNREEISKAQPLATNSWIKVHGKEQLLSRPSNAQNILSSTNILKSSIPLKLIPPIGDKEVQPVISMLDQRINTGKDRRFGEGGRSVAPKTSEFTFDVDDLNIPWSDLVLKERIGAGSFGTVHRAEWNGCDVAVKILMEQDFHAERFKEFLREVAIMKRLRHPNIVLFMGAVTEPPNLSIVTEYLSRGSLYRLLHKPGAKEALDERRRLSMAYDVAKGMNYLHKRNPPIVHRDLKSPNLLVDRKYTVKVCDFGLSRLKANTFLSSKSAAGTPEWMAPEVLRDEPSNEKSDVYSFGVILWELATLQQPWGNLNPAQVVAAVGFKGKRLEIPRDVNPQIASLIEACWANSPIQELSISSVLTSITKSLGNLGNDPPFQHEACMLMFDALLKTSRWICKDAKTLSIFFSQWDWKFDAHKMISVLHCISAGCHFCLAFSLFAWKARLASSASSAIFKVSLANVEMKLPGGSKLGAEGQGLN</sequence>
<dbReference type="InterPro" id="IPR001245">
    <property type="entry name" value="Ser-Thr/Tyr_kinase_cat_dom"/>
</dbReference>
<dbReference type="SMART" id="SM00220">
    <property type="entry name" value="S_TKc"/>
    <property type="match status" value="1"/>
</dbReference>
<evidence type="ECO:0000256" key="3">
    <source>
        <dbReference type="ARBA" id="ARBA00022527"/>
    </source>
</evidence>
<keyword evidence="14" id="KW-1185">Reference proteome</keyword>
<evidence type="ECO:0000256" key="11">
    <source>
        <dbReference type="SAM" id="MobiDB-lite"/>
    </source>
</evidence>
<evidence type="ECO:0000256" key="8">
    <source>
        <dbReference type="ARBA" id="ARBA00047899"/>
    </source>
</evidence>
<evidence type="ECO:0000256" key="1">
    <source>
        <dbReference type="ARBA" id="ARBA00010507"/>
    </source>
</evidence>
<evidence type="ECO:0000256" key="5">
    <source>
        <dbReference type="ARBA" id="ARBA00022741"/>
    </source>
</evidence>
<dbReference type="PANTHER" id="PTHR44329:SF255">
    <property type="entry name" value="OS02G0527600 PROTEIN"/>
    <property type="match status" value="1"/>
</dbReference>
<dbReference type="InterPro" id="IPR051681">
    <property type="entry name" value="Ser/Thr_Kinases-Pseudokinases"/>
</dbReference>
<keyword evidence="6 13" id="KW-0418">Kinase</keyword>
<dbReference type="Pfam" id="PF07714">
    <property type="entry name" value="PK_Tyr_Ser-Thr"/>
    <property type="match status" value="1"/>
</dbReference>
<evidence type="ECO:0000256" key="10">
    <source>
        <dbReference type="PROSITE-ProRule" id="PRU10141"/>
    </source>
</evidence>
<gene>
    <name evidence="13" type="ORF">STAS_31832</name>
</gene>
<feature type="binding site" evidence="10">
    <location>
        <position position="630"/>
    </location>
    <ligand>
        <name>ATP</name>
        <dbReference type="ChEBI" id="CHEBI:30616"/>
    </ligand>
</feature>
<evidence type="ECO:0000256" key="6">
    <source>
        <dbReference type="ARBA" id="ARBA00022777"/>
    </source>
</evidence>
<dbReference type="PROSITE" id="PS50011">
    <property type="entry name" value="PROTEIN_KINASE_DOM"/>
    <property type="match status" value="1"/>
</dbReference>
<dbReference type="GO" id="GO:0004674">
    <property type="term" value="F:protein serine/threonine kinase activity"/>
    <property type="evidence" value="ECO:0007669"/>
    <property type="project" value="UniProtKB-KW"/>
</dbReference>
<dbReference type="AlphaFoldDB" id="A0A5A7R951"/>
<name>A0A5A7R951_STRAF</name>
<dbReference type="InterPro" id="IPR017441">
    <property type="entry name" value="Protein_kinase_ATP_BS"/>
</dbReference>
<evidence type="ECO:0000313" key="14">
    <source>
        <dbReference type="Proteomes" id="UP000325081"/>
    </source>
</evidence>
<evidence type="ECO:0000256" key="4">
    <source>
        <dbReference type="ARBA" id="ARBA00022679"/>
    </source>
</evidence>
<accession>A0A5A7R951</accession>
<feature type="region of interest" description="Disordered" evidence="11">
    <location>
        <begin position="1"/>
        <end position="65"/>
    </location>
</feature>
<evidence type="ECO:0000256" key="9">
    <source>
        <dbReference type="ARBA" id="ARBA00048679"/>
    </source>
</evidence>
<dbReference type="EC" id="2.7.11.1" evidence="2"/>
<feature type="domain" description="Protein kinase" evidence="12">
    <location>
        <begin position="603"/>
        <end position="870"/>
    </location>
</feature>
<comment type="catalytic activity">
    <reaction evidence="9">
        <text>L-seryl-[protein] + ATP = O-phospho-L-seryl-[protein] + ADP + H(+)</text>
        <dbReference type="Rhea" id="RHEA:17989"/>
        <dbReference type="Rhea" id="RHEA-COMP:9863"/>
        <dbReference type="Rhea" id="RHEA-COMP:11604"/>
        <dbReference type="ChEBI" id="CHEBI:15378"/>
        <dbReference type="ChEBI" id="CHEBI:29999"/>
        <dbReference type="ChEBI" id="CHEBI:30616"/>
        <dbReference type="ChEBI" id="CHEBI:83421"/>
        <dbReference type="ChEBI" id="CHEBI:456216"/>
        <dbReference type="EC" id="2.7.11.1"/>
    </reaction>
</comment>
<dbReference type="GO" id="GO:0010182">
    <property type="term" value="P:sugar mediated signaling pathway"/>
    <property type="evidence" value="ECO:0007669"/>
    <property type="project" value="UniProtKB-ARBA"/>
</dbReference>
<dbReference type="PANTHER" id="PTHR44329">
    <property type="entry name" value="SERINE/THREONINE-PROTEIN KINASE TNNI3K-RELATED"/>
    <property type="match status" value="1"/>
</dbReference>
<feature type="compositionally biased region" description="Gly residues" evidence="11">
    <location>
        <begin position="34"/>
        <end position="43"/>
    </location>
</feature>
<keyword evidence="4" id="KW-0808">Transferase</keyword>
<dbReference type="FunFam" id="3.30.200.20:FF:000060">
    <property type="entry name" value="Serine/threonine-protein kinase isoform 1"/>
    <property type="match status" value="1"/>
</dbReference>
<dbReference type="SUPFAM" id="SSF56112">
    <property type="entry name" value="Protein kinase-like (PK-like)"/>
    <property type="match status" value="1"/>
</dbReference>
<evidence type="ECO:0000256" key="2">
    <source>
        <dbReference type="ARBA" id="ARBA00012513"/>
    </source>
</evidence>
<comment type="caution">
    <text evidence="13">The sequence shown here is derived from an EMBL/GenBank/DDBJ whole genome shotgun (WGS) entry which is preliminary data.</text>
</comment>
<dbReference type="GO" id="GO:0005524">
    <property type="term" value="F:ATP binding"/>
    <property type="evidence" value="ECO:0007669"/>
    <property type="project" value="UniProtKB-UniRule"/>
</dbReference>
<dbReference type="Gene3D" id="3.30.200.20">
    <property type="entry name" value="Phosphorylase Kinase, domain 1"/>
    <property type="match status" value="1"/>
</dbReference>
<comment type="similarity">
    <text evidence="1">Belongs to the protein kinase superfamily. TKL Ser/Thr protein kinase family. RAF subfamily.</text>
</comment>
<keyword evidence="7 10" id="KW-0067">ATP-binding</keyword>
<evidence type="ECO:0000256" key="7">
    <source>
        <dbReference type="ARBA" id="ARBA00022840"/>
    </source>
</evidence>
<keyword evidence="3" id="KW-0723">Serine/threonine-protein kinase</keyword>
<protein>
    <recommendedName>
        <fullName evidence="2">non-specific serine/threonine protein kinase</fullName>
        <ecNumber evidence="2">2.7.11.1</ecNumber>
    </recommendedName>
</protein>
<dbReference type="Proteomes" id="UP000325081">
    <property type="component" value="Unassembled WGS sequence"/>
</dbReference>
<dbReference type="PROSITE" id="PS00108">
    <property type="entry name" value="PROTEIN_KINASE_ST"/>
    <property type="match status" value="1"/>
</dbReference>
<dbReference type="CDD" id="cd13999">
    <property type="entry name" value="STKc_MAP3K-like"/>
    <property type="match status" value="1"/>
</dbReference>
<evidence type="ECO:0000313" key="13">
    <source>
        <dbReference type="EMBL" id="GER54255.1"/>
    </source>
</evidence>
<comment type="catalytic activity">
    <reaction evidence="8">
        <text>L-threonyl-[protein] + ATP = O-phospho-L-threonyl-[protein] + ADP + H(+)</text>
        <dbReference type="Rhea" id="RHEA:46608"/>
        <dbReference type="Rhea" id="RHEA-COMP:11060"/>
        <dbReference type="Rhea" id="RHEA-COMP:11605"/>
        <dbReference type="ChEBI" id="CHEBI:15378"/>
        <dbReference type="ChEBI" id="CHEBI:30013"/>
        <dbReference type="ChEBI" id="CHEBI:30616"/>
        <dbReference type="ChEBI" id="CHEBI:61977"/>
        <dbReference type="ChEBI" id="CHEBI:456216"/>
        <dbReference type="EC" id="2.7.11.1"/>
    </reaction>
</comment>
<organism evidence="13 14">
    <name type="scientific">Striga asiatica</name>
    <name type="common">Asiatic witchweed</name>
    <name type="synonym">Buchnera asiatica</name>
    <dbReference type="NCBI Taxonomy" id="4170"/>
    <lineage>
        <taxon>Eukaryota</taxon>
        <taxon>Viridiplantae</taxon>
        <taxon>Streptophyta</taxon>
        <taxon>Embryophyta</taxon>
        <taxon>Tracheophyta</taxon>
        <taxon>Spermatophyta</taxon>
        <taxon>Magnoliopsida</taxon>
        <taxon>eudicotyledons</taxon>
        <taxon>Gunneridae</taxon>
        <taxon>Pentapetalae</taxon>
        <taxon>asterids</taxon>
        <taxon>lamiids</taxon>
        <taxon>Lamiales</taxon>
        <taxon>Orobanchaceae</taxon>
        <taxon>Buchnereae</taxon>
        <taxon>Striga</taxon>
    </lineage>
</organism>
<dbReference type="GO" id="GO:0006950">
    <property type="term" value="P:response to stress"/>
    <property type="evidence" value="ECO:0007669"/>
    <property type="project" value="UniProtKB-ARBA"/>
</dbReference>
<feature type="compositionally biased region" description="Polar residues" evidence="11">
    <location>
        <begin position="1"/>
        <end position="17"/>
    </location>
</feature>
<evidence type="ECO:0000259" key="12">
    <source>
        <dbReference type="PROSITE" id="PS50011"/>
    </source>
</evidence>